<accession>Q8RAQ8</accession>
<keyword evidence="3" id="KW-1185">Reference proteome</keyword>
<dbReference type="EMBL" id="AE008691">
    <property type="protein sequence ID" value="AAM24380.1"/>
    <property type="molecule type" value="Genomic_DNA"/>
</dbReference>
<dbReference type="PROSITE" id="PS50206">
    <property type="entry name" value="RHODANESE_3"/>
    <property type="match status" value="1"/>
</dbReference>
<dbReference type="Gene3D" id="3.40.250.10">
    <property type="entry name" value="Rhodanese-like domain"/>
    <property type="match status" value="1"/>
</dbReference>
<dbReference type="Proteomes" id="UP000000555">
    <property type="component" value="Chromosome"/>
</dbReference>
<sequence length="107" mass="12151">MQIEMVTKEELLTMLNNLDVIVLNVLPRDWYEQAHIKGSISIPLEELPNHLNCLSKDKLIVTYCASYECTSCIEAAELLANYGFNVKVYRGGTKEWIEAGLPWESST</sequence>
<dbReference type="CDD" id="cd00158">
    <property type="entry name" value="RHOD"/>
    <property type="match status" value="1"/>
</dbReference>
<reference evidence="2 3" key="1">
    <citation type="journal article" date="2002" name="Genome Res.">
        <title>A complete sequence of the T. tengcongensis genome.</title>
        <authorList>
            <person name="Bao Q."/>
            <person name="Tian Y."/>
            <person name="Li W."/>
            <person name="Xu Z."/>
            <person name="Xuan Z."/>
            <person name="Hu S."/>
            <person name="Dong W."/>
            <person name="Yang J."/>
            <person name="Chen Y."/>
            <person name="Xue Y."/>
            <person name="Xu Y."/>
            <person name="Lai X."/>
            <person name="Huang L."/>
            <person name="Dong X."/>
            <person name="Ma Y."/>
            <person name="Ling L."/>
            <person name="Tan H."/>
            <person name="Chen R."/>
            <person name="Wang J."/>
            <person name="Yu J."/>
            <person name="Yang H."/>
        </authorList>
    </citation>
    <scope>NUCLEOTIDE SEQUENCE [LARGE SCALE GENOMIC DNA]</scope>
    <source>
        <strain evidence="3">DSM 15242 / JCM 11007 / NBRC 100824 / MB4</strain>
    </source>
</reference>
<feature type="domain" description="Rhodanese" evidence="1">
    <location>
        <begin position="16"/>
        <end position="105"/>
    </location>
</feature>
<dbReference type="PANTHER" id="PTHR43031">
    <property type="entry name" value="FAD-DEPENDENT OXIDOREDUCTASE"/>
    <property type="match status" value="1"/>
</dbReference>
<dbReference type="InterPro" id="IPR050229">
    <property type="entry name" value="GlpE_sulfurtransferase"/>
</dbReference>
<dbReference type="InterPro" id="IPR001763">
    <property type="entry name" value="Rhodanese-like_dom"/>
</dbReference>
<evidence type="ECO:0000313" key="2">
    <source>
        <dbReference type="EMBL" id="AAM24380.1"/>
    </source>
</evidence>
<dbReference type="Pfam" id="PF00581">
    <property type="entry name" value="Rhodanese"/>
    <property type="match status" value="1"/>
</dbReference>
<dbReference type="RefSeq" id="WP_011025490.1">
    <property type="nucleotide sequence ID" value="NC_003869.1"/>
</dbReference>
<dbReference type="eggNOG" id="COG0607">
    <property type="taxonomic scope" value="Bacteria"/>
</dbReference>
<organism evidence="2 3">
    <name type="scientific">Caldanaerobacter subterraneus subsp. tengcongensis (strain DSM 15242 / JCM 11007 / NBRC 100824 / MB4)</name>
    <name type="common">Thermoanaerobacter tengcongensis</name>
    <dbReference type="NCBI Taxonomy" id="273068"/>
    <lineage>
        <taxon>Bacteria</taxon>
        <taxon>Bacillati</taxon>
        <taxon>Bacillota</taxon>
        <taxon>Clostridia</taxon>
        <taxon>Thermoanaerobacterales</taxon>
        <taxon>Thermoanaerobacteraceae</taxon>
        <taxon>Caldanaerobacter</taxon>
    </lineage>
</organism>
<gene>
    <name evidence="2" type="primary">PspE</name>
    <name evidence="2" type="ordered locus">TTE1148</name>
</gene>
<dbReference type="AlphaFoldDB" id="Q8RAQ8"/>
<proteinExistence type="predicted"/>
<name>Q8RAQ8_CALS4</name>
<dbReference type="OrthoDB" id="9800872at2"/>
<evidence type="ECO:0000259" key="1">
    <source>
        <dbReference type="PROSITE" id="PS50206"/>
    </source>
</evidence>
<dbReference type="SMART" id="SM00450">
    <property type="entry name" value="RHOD"/>
    <property type="match status" value="1"/>
</dbReference>
<protein>
    <submittedName>
        <fullName evidence="2">Rhodanese-related sulfurtransferases</fullName>
    </submittedName>
</protein>
<dbReference type="SUPFAM" id="SSF52821">
    <property type="entry name" value="Rhodanese/Cell cycle control phosphatase"/>
    <property type="match status" value="1"/>
</dbReference>
<dbReference type="HOGENOM" id="CLU_089574_6_4_9"/>
<dbReference type="KEGG" id="tte:TTE1148"/>
<dbReference type="PANTHER" id="PTHR43031:SF1">
    <property type="entry name" value="PYRIDINE NUCLEOTIDE-DISULPHIDE OXIDOREDUCTASE"/>
    <property type="match status" value="1"/>
</dbReference>
<evidence type="ECO:0000313" key="3">
    <source>
        <dbReference type="Proteomes" id="UP000000555"/>
    </source>
</evidence>
<dbReference type="STRING" id="273068.TTE1148"/>
<dbReference type="InterPro" id="IPR036873">
    <property type="entry name" value="Rhodanese-like_dom_sf"/>
</dbReference>